<dbReference type="EMBL" id="JBHRSV010000009">
    <property type="protein sequence ID" value="MFC2925817.1"/>
    <property type="molecule type" value="Genomic_DNA"/>
</dbReference>
<protein>
    <recommendedName>
        <fullName evidence="3">Methyltransferase</fullName>
    </recommendedName>
</protein>
<accession>A0ABV6ZWK2</accession>
<dbReference type="RefSeq" id="WP_343165727.1">
    <property type="nucleotide sequence ID" value="NZ_JBHRSV010000009.1"/>
</dbReference>
<keyword evidence="2" id="KW-1185">Reference proteome</keyword>
<organism evidence="1 2">
    <name type="scientific">Hyphobacterium vulgare</name>
    <dbReference type="NCBI Taxonomy" id="1736751"/>
    <lineage>
        <taxon>Bacteria</taxon>
        <taxon>Pseudomonadati</taxon>
        <taxon>Pseudomonadota</taxon>
        <taxon>Alphaproteobacteria</taxon>
        <taxon>Maricaulales</taxon>
        <taxon>Maricaulaceae</taxon>
        <taxon>Hyphobacterium</taxon>
    </lineage>
</organism>
<evidence type="ECO:0000313" key="1">
    <source>
        <dbReference type="EMBL" id="MFC2925817.1"/>
    </source>
</evidence>
<sequence>MAVLDAFHTPSLFDRLTAPLKRFQRNVRRRHGPLDAALADFLGDAVRPGDKVLQIGANDRAALTFLDRGVFHFLIAQAANAEAVESLCQAEGISADRLRVFTSVAASESAGKVDAVYLAPTPGFAALAAHFRHAAQRLKTGGLLLLDGADTVEGGKLYDALHADLGWRLDELISGKVAVFRKTAALAAA</sequence>
<dbReference type="InterPro" id="IPR029063">
    <property type="entry name" value="SAM-dependent_MTases_sf"/>
</dbReference>
<dbReference type="SUPFAM" id="SSF53335">
    <property type="entry name" value="S-adenosyl-L-methionine-dependent methyltransferases"/>
    <property type="match status" value="1"/>
</dbReference>
<gene>
    <name evidence="1" type="ORF">ACFOOR_06835</name>
</gene>
<comment type="caution">
    <text evidence="1">The sequence shown here is derived from an EMBL/GenBank/DDBJ whole genome shotgun (WGS) entry which is preliminary data.</text>
</comment>
<dbReference type="Proteomes" id="UP001595379">
    <property type="component" value="Unassembled WGS sequence"/>
</dbReference>
<evidence type="ECO:0000313" key="2">
    <source>
        <dbReference type="Proteomes" id="UP001595379"/>
    </source>
</evidence>
<reference evidence="2" key="1">
    <citation type="journal article" date="2019" name="Int. J. Syst. Evol. Microbiol.">
        <title>The Global Catalogue of Microorganisms (GCM) 10K type strain sequencing project: providing services to taxonomists for standard genome sequencing and annotation.</title>
        <authorList>
            <consortium name="The Broad Institute Genomics Platform"/>
            <consortium name="The Broad Institute Genome Sequencing Center for Infectious Disease"/>
            <person name="Wu L."/>
            <person name="Ma J."/>
        </authorList>
    </citation>
    <scope>NUCLEOTIDE SEQUENCE [LARGE SCALE GENOMIC DNA]</scope>
    <source>
        <strain evidence="2">KCTC 52487</strain>
    </source>
</reference>
<name>A0ABV6ZWK2_9PROT</name>
<proteinExistence type="predicted"/>
<evidence type="ECO:0008006" key="3">
    <source>
        <dbReference type="Google" id="ProtNLM"/>
    </source>
</evidence>